<sequence length="138" mass="15434">MDSPPADELCCVGRDRFDLPAPTDSAVRFICIHFSKEMLPVCVDCRRCEGGYIFLLNRVVSETRKEKQPKTTKTNGIDAEKTIGCGVPSCVANWIREKNRPELFISAKCFCSCSVSLGWQPSKYRFLRDIGSPFSGSD</sequence>
<evidence type="ECO:0000313" key="2">
    <source>
        <dbReference type="Proteomes" id="UP001055439"/>
    </source>
</evidence>
<evidence type="ECO:0000313" key="1">
    <source>
        <dbReference type="EMBL" id="URD72969.1"/>
    </source>
</evidence>
<name>A0A9E7E9G3_9LILI</name>
<gene>
    <name evidence="1" type="ORF">MUK42_36237</name>
</gene>
<dbReference type="EMBL" id="CP097502">
    <property type="protein sequence ID" value="URD72969.1"/>
    <property type="molecule type" value="Genomic_DNA"/>
</dbReference>
<dbReference type="AlphaFoldDB" id="A0A9E7E9G3"/>
<proteinExistence type="predicted"/>
<keyword evidence="2" id="KW-1185">Reference proteome</keyword>
<organism evidence="1 2">
    <name type="scientific">Musa troglodytarum</name>
    <name type="common">fe'i banana</name>
    <dbReference type="NCBI Taxonomy" id="320322"/>
    <lineage>
        <taxon>Eukaryota</taxon>
        <taxon>Viridiplantae</taxon>
        <taxon>Streptophyta</taxon>
        <taxon>Embryophyta</taxon>
        <taxon>Tracheophyta</taxon>
        <taxon>Spermatophyta</taxon>
        <taxon>Magnoliopsida</taxon>
        <taxon>Liliopsida</taxon>
        <taxon>Zingiberales</taxon>
        <taxon>Musaceae</taxon>
        <taxon>Musa</taxon>
    </lineage>
</organism>
<protein>
    <submittedName>
        <fullName evidence="1">Uncharacterized protein</fullName>
    </submittedName>
</protein>
<reference evidence="1" key="1">
    <citation type="submission" date="2022-05" db="EMBL/GenBank/DDBJ databases">
        <title>The Musa troglodytarum L. genome provides insights into the mechanism of non-climacteric behaviour and enrichment of carotenoids.</title>
        <authorList>
            <person name="Wang J."/>
        </authorList>
    </citation>
    <scope>NUCLEOTIDE SEQUENCE</scope>
    <source>
        <tissue evidence="1">Leaf</tissue>
    </source>
</reference>
<accession>A0A9E7E9G3</accession>
<dbReference type="Proteomes" id="UP001055439">
    <property type="component" value="Chromosome 1"/>
</dbReference>